<dbReference type="Gene3D" id="1.10.4010.10">
    <property type="entry name" value="Type II deoxyuridine triphosphatase"/>
    <property type="match status" value="1"/>
</dbReference>
<dbReference type="Proteomes" id="UP001159179">
    <property type="component" value="Unassembled WGS sequence"/>
</dbReference>
<evidence type="ECO:0000313" key="1">
    <source>
        <dbReference type="EMBL" id="MDH5161491.1"/>
    </source>
</evidence>
<keyword evidence="1" id="KW-0378">Hydrolase</keyword>
<protein>
    <submittedName>
        <fullName evidence="1">dUTP diphosphatase</fullName>
        <ecNumber evidence="1">3.6.1.23</ecNumber>
    </submittedName>
</protein>
<dbReference type="InterPro" id="IPR016947">
    <property type="entry name" value="UCP030140"/>
</dbReference>
<dbReference type="EMBL" id="JAROYP010000005">
    <property type="protein sequence ID" value="MDH5161491.1"/>
    <property type="molecule type" value="Genomic_DNA"/>
</dbReference>
<dbReference type="GO" id="GO:0004170">
    <property type="term" value="F:dUTP diphosphatase activity"/>
    <property type="evidence" value="ECO:0007669"/>
    <property type="project" value="UniProtKB-EC"/>
</dbReference>
<dbReference type="AlphaFoldDB" id="A0AAW6SXL7"/>
<dbReference type="RefSeq" id="WP_280616700.1">
    <property type="nucleotide sequence ID" value="NZ_JAROYP010000005.1"/>
</dbReference>
<comment type="caution">
    <text evidence="1">The sequence shown here is derived from an EMBL/GenBank/DDBJ whole genome shotgun (WGS) entry which is preliminary data.</text>
</comment>
<dbReference type="Pfam" id="PF08761">
    <property type="entry name" value="dUTPase_2"/>
    <property type="match status" value="2"/>
</dbReference>
<dbReference type="CDD" id="cd11527">
    <property type="entry name" value="NTP-PPase_dUTPase"/>
    <property type="match status" value="1"/>
</dbReference>
<dbReference type="PIRSF" id="PIRSF030140">
    <property type="entry name" value="UCP030140"/>
    <property type="match status" value="1"/>
</dbReference>
<evidence type="ECO:0000313" key="2">
    <source>
        <dbReference type="Proteomes" id="UP001159179"/>
    </source>
</evidence>
<sequence length="212" mass="25028">MNLSNLFEIQRTLDDHIMDEHPEIRDQNNLDWKILALQVEIGECANEWRGFKKWSKNQKPRTWYERNCHTCDGKGYFVTNIYTGKKESCGYCDGTGFEEQKNPLLEEYVDCLHFILSIGLELNVQTIPGEIIQLPLVDERLDNVMIMFHQLYACASNLYWSFHYRTPAAIDYIELAQCFLKLGEMLGFTWEHIEQAYMEKNAINHQRQNEGY</sequence>
<accession>A0AAW6SXL7</accession>
<organism evidence="1 2">
    <name type="scientific">Heyndrickxia oleronia</name>
    <dbReference type="NCBI Taxonomy" id="38875"/>
    <lineage>
        <taxon>Bacteria</taxon>
        <taxon>Bacillati</taxon>
        <taxon>Bacillota</taxon>
        <taxon>Bacilli</taxon>
        <taxon>Bacillales</taxon>
        <taxon>Bacillaceae</taxon>
        <taxon>Heyndrickxia</taxon>
    </lineage>
</organism>
<dbReference type="EC" id="3.6.1.23" evidence="1"/>
<proteinExistence type="predicted"/>
<dbReference type="InterPro" id="IPR014871">
    <property type="entry name" value="dUTPase/dCTP_pyrophosphatase"/>
</dbReference>
<name>A0AAW6SXL7_9BACI</name>
<dbReference type="SUPFAM" id="SSF101386">
    <property type="entry name" value="all-alpha NTP pyrophosphatases"/>
    <property type="match status" value="1"/>
</dbReference>
<gene>
    <name evidence="1" type="ORF">P5X88_11110</name>
</gene>
<reference evidence="1" key="1">
    <citation type="submission" date="2023-03" db="EMBL/GenBank/DDBJ databases">
        <title>Bacterial isolates from washroom surfaces on a university campus.</title>
        <authorList>
            <person name="Holman D.B."/>
            <person name="Gzyl K.E."/>
            <person name="Taheri A.E."/>
        </authorList>
    </citation>
    <scope>NUCLEOTIDE SEQUENCE</scope>
    <source>
        <strain evidence="1">RD03</strain>
    </source>
</reference>